<dbReference type="PANTHER" id="PTHR10133:SF27">
    <property type="entry name" value="DNA POLYMERASE NU"/>
    <property type="match status" value="1"/>
</dbReference>
<sequence>MPRSDALIVDLETTTPGPKPDFRVDTVTQVGWLPLDGDVAQWAECLCPLPEMDTIICHNAPYDVGLLYPLRGEGIGDPYAQTWLRNLNIHDTMALAYCAGAEDLSLPKQVSWKQRDAIGEEQYLAQDLFETRDYFNRLMSKNEGTAYEVDRRLIPALIDCSYRGYEIDQDRLEQAIWEAARTCNLQRGLFNRLVEGEEVLISRRKKTTKARGVEYVEKHGPPDIGSPIQLARMFGLSNADVGSMKAMAGDLRADSILTWRGAAKLFTTYYMPHRGRDRMSGLFNITPPEEGEGGATTGRLSSERPNMQNQTPLMQRCLRAPDGYLLRRGDFPQLELRCAAQISQDPVMLEALNDPNRDLHQEAADRLFNGDRQRGKVFNFKELYIAGEQVRAMYPRWYDWCEEHWFEVQRTGVSVVPEPLLHKRAIPLLMQDHARRQAINHPPQGLAGYIMKDALAVMFEHGFQLVNQIHDAGHDYVPEDGDRDLQKEAMSSIMTEVAWKYLPDVGATVRPEDIKISKYWSDEE</sequence>
<proteinExistence type="predicted"/>
<dbReference type="Pfam" id="PF00476">
    <property type="entry name" value="DNA_pol_A"/>
    <property type="match status" value="1"/>
</dbReference>
<dbReference type="InterPro" id="IPR043502">
    <property type="entry name" value="DNA/RNA_pol_sf"/>
</dbReference>
<dbReference type="SUPFAM" id="SSF53098">
    <property type="entry name" value="Ribonuclease H-like"/>
    <property type="match status" value="1"/>
</dbReference>
<dbReference type="SMART" id="SM00482">
    <property type="entry name" value="POLAc"/>
    <property type="match status" value="1"/>
</dbReference>
<dbReference type="GO" id="GO:0006302">
    <property type="term" value="P:double-strand break repair"/>
    <property type="evidence" value="ECO:0007669"/>
    <property type="project" value="TreeGrafter"/>
</dbReference>
<gene>
    <name evidence="4" type="ORF">LCGC14_1486070</name>
</gene>
<protein>
    <recommendedName>
        <fullName evidence="3">DNA-directed DNA polymerase family A palm domain-containing protein</fullName>
    </recommendedName>
</protein>
<dbReference type="InterPro" id="IPR012337">
    <property type="entry name" value="RNaseH-like_sf"/>
</dbReference>
<dbReference type="SUPFAM" id="SSF56672">
    <property type="entry name" value="DNA/RNA polymerases"/>
    <property type="match status" value="1"/>
</dbReference>
<evidence type="ECO:0000256" key="2">
    <source>
        <dbReference type="SAM" id="MobiDB-lite"/>
    </source>
</evidence>
<feature type="region of interest" description="Disordered" evidence="2">
    <location>
        <begin position="285"/>
        <end position="307"/>
    </location>
</feature>
<dbReference type="GO" id="GO:0003887">
    <property type="term" value="F:DNA-directed DNA polymerase activity"/>
    <property type="evidence" value="ECO:0007669"/>
    <property type="project" value="InterPro"/>
</dbReference>
<dbReference type="EMBL" id="LAZR01010628">
    <property type="protein sequence ID" value="KKM65954.1"/>
    <property type="molecule type" value="Genomic_DNA"/>
</dbReference>
<dbReference type="PANTHER" id="PTHR10133">
    <property type="entry name" value="DNA POLYMERASE I"/>
    <property type="match status" value="1"/>
</dbReference>
<accession>A0A0F9J826</accession>
<keyword evidence="1" id="KW-0235">DNA replication</keyword>
<evidence type="ECO:0000256" key="1">
    <source>
        <dbReference type="ARBA" id="ARBA00022705"/>
    </source>
</evidence>
<dbReference type="InterPro" id="IPR002298">
    <property type="entry name" value="DNA_polymerase_A"/>
</dbReference>
<feature type="domain" description="DNA-directed DNA polymerase family A palm" evidence="3">
    <location>
        <begin position="313"/>
        <end position="474"/>
    </location>
</feature>
<dbReference type="Gene3D" id="3.30.70.370">
    <property type="match status" value="2"/>
</dbReference>
<dbReference type="AlphaFoldDB" id="A0A0F9J826"/>
<dbReference type="GO" id="GO:0006261">
    <property type="term" value="P:DNA-templated DNA replication"/>
    <property type="evidence" value="ECO:0007669"/>
    <property type="project" value="InterPro"/>
</dbReference>
<comment type="caution">
    <text evidence="4">The sequence shown here is derived from an EMBL/GenBank/DDBJ whole genome shotgun (WGS) entry which is preliminary data.</text>
</comment>
<organism evidence="4">
    <name type="scientific">marine sediment metagenome</name>
    <dbReference type="NCBI Taxonomy" id="412755"/>
    <lineage>
        <taxon>unclassified sequences</taxon>
        <taxon>metagenomes</taxon>
        <taxon>ecological metagenomes</taxon>
    </lineage>
</organism>
<evidence type="ECO:0000259" key="3">
    <source>
        <dbReference type="SMART" id="SM00482"/>
    </source>
</evidence>
<dbReference type="Gene3D" id="1.10.150.20">
    <property type="entry name" value="5' to 3' exonuclease, C-terminal subdomain"/>
    <property type="match status" value="2"/>
</dbReference>
<dbReference type="InterPro" id="IPR001098">
    <property type="entry name" value="DNA-dir_DNA_pol_A_palm_dom"/>
</dbReference>
<name>A0A0F9J826_9ZZZZ</name>
<dbReference type="GO" id="GO:0003677">
    <property type="term" value="F:DNA binding"/>
    <property type="evidence" value="ECO:0007669"/>
    <property type="project" value="InterPro"/>
</dbReference>
<reference evidence="4" key="1">
    <citation type="journal article" date="2015" name="Nature">
        <title>Complex archaea that bridge the gap between prokaryotes and eukaryotes.</title>
        <authorList>
            <person name="Spang A."/>
            <person name="Saw J.H."/>
            <person name="Jorgensen S.L."/>
            <person name="Zaremba-Niedzwiedzka K."/>
            <person name="Martijn J."/>
            <person name="Lind A.E."/>
            <person name="van Eijk R."/>
            <person name="Schleper C."/>
            <person name="Guy L."/>
            <person name="Ettema T.J."/>
        </authorList>
    </citation>
    <scope>NUCLEOTIDE SEQUENCE</scope>
</reference>
<evidence type="ECO:0000313" key="4">
    <source>
        <dbReference type="EMBL" id="KKM65954.1"/>
    </source>
</evidence>